<dbReference type="PANTHER" id="PTHR33794">
    <property type="entry name" value="BACILLOLYSIN"/>
    <property type="match status" value="1"/>
</dbReference>
<dbReference type="GO" id="GO:0006508">
    <property type="term" value="P:proteolysis"/>
    <property type="evidence" value="ECO:0007669"/>
    <property type="project" value="UniProtKB-KW"/>
</dbReference>
<keyword evidence="2" id="KW-0479">Metal-binding</keyword>
<dbReference type="Pfam" id="PF01447">
    <property type="entry name" value="Peptidase_M4"/>
    <property type="match status" value="1"/>
</dbReference>
<dbReference type="InterPro" id="IPR013856">
    <property type="entry name" value="Peptidase_M4_domain"/>
</dbReference>
<reference evidence="9 10" key="1">
    <citation type="submission" date="2017-08" db="EMBL/GenBank/DDBJ databases">
        <title>Genome sequence of Streptomyces albireticuli NRRL B-1670.</title>
        <authorList>
            <person name="Graham D.E."/>
            <person name="Mahan K.M."/>
            <person name="Klingeman D.M."/>
            <person name="Hettich R.L."/>
            <person name="Parry R.J."/>
            <person name="Spain J.C."/>
        </authorList>
    </citation>
    <scope>NUCLEOTIDE SEQUENCE [LARGE SCALE GENOMIC DNA]</scope>
    <source>
        <strain evidence="9 10">NRRL B-1670</strain>
    </source>
</reference>
<protein>
    <submittedName>
        <fullName evidence="9">Peptidase M4 family protein</fullName>
    </submittedName>
</protein>
<sequence>MRKRRGLADSPGPRRRAARRTETSGARSGLPGAAALIGVAALVVSALPANAVAAPAAGTEEVVPGQRTAAPALVSGVRERVKATGSAADAARHHLADKESRYRIPRPDRDLEHVRTVTAGDAETVRLRQKHHGVEVFGAQYVVRMERKGGERVVTGTSGRYFTGLKVAVEPEVDGKLAVERAVEAVEARLGPWRPGRDGKGEEPGEGTSRPLTGTAHGLVVLPRGAGVLTHHVTVRGTAPGTGAPVLQEVYVEARSGYPVLQYSGIKSFSGAGSGTGTGAEGAAKAAGSGKSPSRAAAAGVRGSGVRLDGETVGLAVERDDARGEYVLRDRTRAEEGSDKNQISTWDARDRSVSEVWGTWPPDLKEFGSPEPAFGKEATEAGAVDAHWGAGKVHDYYKSLHGRGGSDGRGAAAHSLVGIGWGFANEAVWDGTKAMYGKGDAEHRPVAAALDVVGHTMTKSAVENSAGLVNADQPGSVGLAFADYFGNAVDTDAHGTPMDSPASGLVGEALCRAKGPRACAARDMNDGRTTSKSFLGVSFATDNGGVHANSTLFSGALWDIREDLDRTLADKIVHKALTEYMTPLDGFTEGRHAVVAAAEDLKVTGAQLRSVERAFDAHGIVAGWETAMGVDSDRLFGGINTDGFTSVGAGGGWWAASSSNEDGSEAYSVWAGRLDGTGEKIRVSPNDGRYHADPVTDGKTVVWHSYRGRTSEVLARPLAGGPVKKLFSNSGNLGRVSSLSVEGKLLTFTSYSRWTGPRVMYMRMGDEQPVVVPPVPYSKYGSTENPSLKDGRIAFSTSRRVDGLYRSGTEVLDTATGKRTTMGQLGTPVDTGPTAITGKYVYWLASNDESRQPTAVRRANVDGTGTLDISPAEGKDALRGVHLTASDEAVTVGTESSETRISNETLGKLWQLSPDGSRRSRVSCNRGEQFWPATAGGRQVVWLDATTGSTDLVTRSRPAGDCG</sequence>
<dbReference type="PANTHER" id="PTHR33794:SF1">
    <property type="entry name" value="BACILLOLYSIN"/>
    <property type="match status" value="1"/>
</dbReference>
<dbReference type="InterPro" id="IPR001570">
    <property type="entry name" value="Peptidase_M4_C_domain"/>
</dbReference>
<evidence type="ECO:0000256" key="4">
    <source>
        <dbReference type="ARBA" id="ARBA00022833"/>
    </source>
</evidence>
<evidence type="ECO:0000256" key="1">
    <source>
        <dbReference type="ARBA" id="ARBA00022670"/>
    </source>
</evidence>
<keyword evidence="4" id="KW-0862">Zinc</keyword>
<feature type="region of interest" description="Disordered" evidence="6">
    <location>
        <begin position="191"/>
        <end position="214"/>
    </location>
</feature>
<evidence type="ECO:0000259" key="7">
    <source>
        <dbReference type="Pfam" id="PF01447"/>
    </source>
</evidence>
<dbReference type="AlphaFoldDB" id="A0A2A2D9H7"/>
<evidence type="ECO:0000259" key="8">
    <source>
        <dbReference type="Pfam" id="PF02868"/>
    </source>
</evidence>
<accession>A0A2A2D9H7</accession>
<feature type="region of interest" description="Disordered" evidence="6">
    <location>
        <begin position="275"/>
        <end position="298"/>
    </location>
</feature>
<dbReference type="Gene3D" id="3.10.170.10">
    <property type="match status" value="1"/>
</dbReference>
<evidence type="ECO:0000256" key="5">
    <source>
        <dbReference type="ARBA" id="ARBA00023049"/>
    </source>
</evidence>
<dbReference type="RefSeq" id="WP_095581558.1">
    <property type="nucleotide sequence ID" value="NZ_JAJQQS010000018.1"/>
</dbReference>
<feature type="domain" description="Peptidase M4 C-terminal" evidence="8">
    <location>
        <begin position="466"/>
        <end position="620"/>
    </location>
</feature>
<feature type="domain" description="Peptidase M4" evidence="7">
    <location>
        <begin position="303"/>
        <end position="459"/>
    </location>
</feature>
<dbReference type="Pfam" id="PF02868">
    <property type="entry name" value="Peptidase_M4_C"/>
    <property type="match status" value="1"/>
</dbReference>
<comment type="caution">
    <text evidence="9">The sequence shown here is derived from an EMBL/GenBank/DDBJ whole genome shotgun (WGS) entry which is preliminary data.</text>
</comment>
<keyword evidence="3" id="KW-0378">Hydrolase</keyword>
<dbReference type="Proteomes" id="UP000218944">
    <property type="component" value="Unassembled WGS sequence"/>
</dbReference>
<proteinExistence type="predicted"/>
<keyword evidence="1" id="KW-0645">Protease</keyword>
<feature type="region of interest" description="Disordered" evidence="6">
    <location>
        <begin position="1"/>
        <end position="30"/>
    </location>
</feature>
<evidence type="ECO:0000256" key="2">
    <source>
        <dbReference type="ARBA" id="ARBA00022723"/>
    </source>
</evidence>
<dbReference type="SUPFAM" id="SSF69304">
    <property type="entry name" value="Tricorn protease N-terminal domain"/>
    <property type="match status" value="1"/>
</dbReference>
<name>A0A2A2D9H7_9ACTN</name>
<dbReference type="GO" id="GO:0046872">
    <property type="term" value="F:metal ion binding"/>
    <property type="evidence" value="ECO:0007669"/>
    <property type="project" value="UniProtKB-KW"/>
</dbReference>
<dbReference type="GO" id="GO:0004222">
    <property type="term" value="F:metalloendopeptidase activity"/>
    <property type="evidence" value="ECO:0007669"/>
    <property type="project" value="InterPro"/>
</dbReference>
<organism evidence="9 10">
    <name type="scientific">Streptomyces albireticuli</name>
    <dbReference type="NCBI Taxonomy" id="1940"/>
    <lineage>
        <taxon>Bacteria</taxon>
        <taxon>Bacillati</taxon>
        <taxon>Actinomycetota</taxon>
        <taxon>Actinomycetes</taxon>
        <taxon>Kitasatosporales</taxon>
        <taxon>Streptomycetaceae</taxon>
        <taxon>Streptomyces</taxon>
    </lineage>
</organism>
<dbReference type="InterPro" id="IPR050728">
    <property type="entry name" value="Zinc_Metalloprotease_M4"/>
</dbReference>
<feature type="compositionally biased region" description="Low complexity" evidence="6">
    <location>
        <begin position="281"/>
        <end position="298"/>
    </location>
</feature>
<dbReference type="InterPro" id="IPR027268">
    <property type="entry name" value="Peptidase_M4/M1_CTD_sf"/>
</dbReference>
<keyword evidence="5" id="KW-0482">Metalloprotease</keyword>
<evidence type="ECO:0000313" key="9">
    <source>
        <dbReference type="EMBL" id="PAU48029.1"/>
    </source>
</evidence>
<keyword evidence="10" id="KW-1185">Reference proteome</keyword>
<gene>
    <name evidence="9" type="ORF">CK936_15550</name>
</gene>
<evidence type="ECO:0000313" key="10">
    <source>
        <dbReference type="Proteomes" id="UP000218944"/>
    </source>
</evidence>
<dbReference type="Gene3D" id="1.10.390.10">
    <property type="entry name" value="Neutral Protease Domain 2"/>
    <property type="match status" value="1"/>
</dbReference>
<dbReference type="EMBL" id="NSJV01000300">
    <property type="protein sequence ID" value="PAU48029.1"/>
    <property type="molecule type" value="Genomic_DNA"/>
</dbReference>
<evidence type="ECO:0000256" key="3">
    <source>
        <dbReference type="ARBA" id="ARBA00022801"/>
    </source>
</evidence>
<dbReference type="SUPFAM" id="SSF55486">
    <property type="entry name" value="Metalloproteases ('zincins'), catalytic domain"/>
    <property type="match status" value="1"/>
</dbReference>
<evidence type="ECO:0000256" key="6">
    <source>
        <dbReference type="SAM" id="MobiDB-lite"/>
    </source>
</evidence>